<organism evidence="3 4">
    <name type="scientific">Actinoplanes nipponensis</name>
    <dbReference type="NCBI Taxonomy" id="135950"/>
    <lineage>
        <taxon>Bacteria</taxon>
        <taxon>Bacillati</taxon>
        <taxon>Actinomycetota</taxon>
        <taxon>Actinomycetes</taxon>
        <taxon>Micromonosporales</taxon>
        <taxon>Micromonosporaceae</taxon>
        <taxon>Actinoplanes</taxon>
    </lineage>
</organism>
<accession>A0A919JLS5</accession>
<dbReference type="Gene3D" id="1.10.260.40">
    <property type="entry name" value="lambda repressor-like DNA-binding domains"/>
    <property type="match status" value="1"/>
</dbReference>
<proteinExistence type="predicted"/>
<evidence type="ECO:0000256" key="1">
    <source>
        <dbReference type="SAM" id="MobiDB-lite"/>
    </source>
</evidence>
<dbReference type="Pfam" id="PF13560">
    <property type="entry name" value="HTH_31"/>
    <property type="match status" value="1"/>
</dbReference>
<comment type="caution">
    <text evidence="3">The sequence shown here is derived from an EMBL/GenBank/DDBJ whole genome shotgun (WGS) entry which is preliminary data.</text>
</comment>
<gene>
    <name evidence="3" type="ORF">Ani05nite_50410</name>
</gene>
<dbReference type="Gene3D" id="1.25.40.10">
    <property type="entry name" value="Tetratricopeptide repeat domain"/>
    <property type="match status" value="1"/>
</dbReference>
<evidence type="ECO:0000313" key="4">
    <source>
        <dbReference type="Proteomes" id="UP000647172"/>
    </source>
</evidence>
<protein>
    <recommendedName>
        <fullName evidence="2">HTH cro/C1-type domain-containing protein</fullName>
    </recommendedName>
</protein>
<dbReference type="InterPro" id="IPR011990">
    <property type="entry name" value="TPR-like_helical_dom_sf"/>
</dbReference>
<feature type="compositionally biased region" description="Basic and acidic residues" evidence="1">
    <location>
        <begin position="88"/>
        <end position="97"/>
    </location>
</feature>
<reference evidence="3" key="1">
    <citation type="submission" date="2021-01" db="EMBL/GenBank/DDBJ databases">
        <title>Whole genome shotgun sequence of Actinoplanes nipponensis NBRC 14063.</title>
        <authorList>
            <person name="Komaki H."/>
            <person name="Tamura T."/>
        </authorList>
    </citation>
    <scope>NUCLEOTIDE SEQUENCE</scope>
    <source>
        <strain evidence="3">NBRC 14063</strain>
    </source>
</reference>
<dbReference type="EMBL" id="BOMQ01000060">
    <property type="protein sequence ID" value="GIE51507.1"/>
    <property type="molecule type" value="Genomic_DNA"/>
</dbReference>
<feature type="region of interest" description="Disordered" evidence="1">
    <location>
        <begin position="81"/>
        <end position="106"/>
    </location>
</feature>
<evidence type="ECO:0000313" key="3">
    <source>
        <dbReference type="EMBL" id="GIE51507.1"/>
    </source>
</evidence>
<dbReference type="RefSeq" id="WP_203772121.1">
    <property type="nucleotide sequence ID" value="NZ_BAAAYJ010000099.1"/>
</dbReference>
<sequence>MADPRTVREAWVELGHQLASRRKAAKLSQVELASRTTYSRSSIANVETGLQHINRTFWEAIDALLGADGDLLRGYDAAKSLRRQHQRPATEDTRSGGENEGGPVPVPLGFLPNPLVMSVTTPLQRPAPTGAWPNSTIANADPFSATPLAGRGSEIGAAALTGASAYAGTVERIIYTALDTRTFARNAGASAVPDADIAELLTEIADLARAYGSQPPGAVGVRALHLHDRARGLLTSTRRPTQQTDLYLALAQCSALLTSATSDLGLWTTAEQYAAAAYDYGDGIGHAGVRAYTLGLKAMIAYWTGRPAEAVDFGLRAVEAAPAGLATVRAQSLLARAWGHRGAPDQVDLALRAAQGAWEDQGSDELHDPAGGEFSWTRAQHERSASTAWLQVGRHEEASVAAIQALRLIRSRAANQGGSLEVEARADLAACLILRGQPDAAQEALAPAVEVLSPLWSTPADWRRTGMLSRMERIAVLLTDPRWRGVSQAQDLLALTRAFLATRPTVPAVLA</sequence>
<dbReference type="AlphaFoldDB" id="A0A919JLS5"/>
<dbReference type="Proteomes" id="UP000647172">
    <property type="component" value="Unassembled WGS sequence"/>
</dbReference>
<evidence type="ECO:0000259" key="2">
    <source>
        <dbReference type="PROSITE" id="PS50943"/>
    </source>
</evidence>
<feature type="domain" description="HTH cro/C1-type" evidence="2">
    <location>
        <begin position="18"/>
        <end position="72"/>
    </location>
</feature>
<dbReference type="SMART" id="SM00530">
    <property type="entry name" value="HTH_XRE"/>
    <property type="match status" value="1"/>
</dbReference>
<dbReference type="InterPro" id="IPR010982">
    <property type="entry name" value="Lambda_DNA-bd_dom_sf"/>
</dbReference>
<dbReference type="InterPro" id="IPR001387">
    <property type="entry name" value="Cro/C1-type_HTH"/>
</dbReference>
<keyword evidence="4" id="KW-1185">Reference proteome</keyword>
<name>A0A919JLS5_9ACTN</name>
<dbReference type="CDD" id="cd00093">
    <property type="entry name" value="HTH_XRE"/>
    <property type="match status" value="1"/>
</dbReference>
<dbReference type="PROSITE" id="PS50943">
    <property type="entry name" value="HTH_CROC1"/>
    <property type="match status" value="1"/>
</dbReference>
<dbReference type="GO" id="GO:0003677">
    <property type="term" value="F:DNA binding"/>
    <property type="evidence" value="ECO:0007669"/>
    <property type="project" value="InterPro"/>
</dbReference>
<dbReference type="SUPFAM" id="SSF47413">
    <property type="entry name" value="lambda repressor-like DNA-binding domains"/>
    <property type="match status" value="1"/>
</dbReference>